<dbReference type="Proteomes" id="UP000051587">
    <property type="component" value="Unassembled WGS sequence"/>
</dbReference>
<feature type="region of interest" description="Disordered" evidence="1">
    <location>
        <begin position="1"/>
        <end position="22"/>
    </location>
</feature>
<dbReference type="STRING" id="53501.SAMN04488043_10615"/>
<evidence type="ECO:0000313" key="3">
    <source>
        <dbReference type="Proteomes" id="UP000051587"/>
    </source>
</evidence>
<sequence length="97" mass="10510">MPVTRIVNPNDEITTKPNARTRIEATQPDAMPMGFTSLIGTLLTPKGPAAYLKLSQGRVRRVQTGDIIDGARIVAIEDGELTLTRGSDTRAMRIPGH</sequence>
<evidence type="ECO:0000256" key="1">
    <source>
        <dbReference type="SAM" id="MobiDB-lite"/>
    </source>
</evidence>
<evidence type="ECO:0000313" key="2">
    <source>
        <dbReference type="EMBL" id="CUH68411.1"/>
    </source>
</evidence>
<name>A0A0P1G517_THAGE</name>
<proteinExistence type="predicted"/>
<dbReference type="EMBL" id="CYSA01000028">
    <property type="protein sequence ID" value="CUH68411.1"/>
    <property type="molecule type" value="Genomic_DNA"/>
</dbReference>
<reference evidence="2 3" key="1">
    <citation type="submission" date="2015-09" db="EMBL/GenBank/DDBJ databases">
        <authorList>
            <consortium name="Swine Surveillance"/>
        </authorList>
    </citation>
    <scope>NUCLEOTIDE SEQUENCE [LARGE SCALE GENOMIC DNA]</scope>
    <source>
        <strain evidence="2 3">CECT 4357</strain>
    </source>
</reference>
<keyword evidence="3" id="KW-1185">Reference proteome</keyword>
<protein>
    <recommendedName>
        <fullName evidence="4">Type IV pilus biogenesis</fullName>
    </recommendedName>
</protein>
<dbReference type="RefSeq" id="WP_139193621.1">
    <property type="nucleotide sequence ID" value="NZ_CP051181.1"/>
</dbReference>
<accession>A0A0P1G517</accession>
<organism evidence="2 3">
    <name type="scientific">Thalassovita gelatinovora</name>
    <name type="common">Thalassobius gelatinovorus</name>
    <dbReference type="NCBI Taxonomy" id="53501"/>
    <lineage>
        <taxon>Bacteria</taxon>
        <taxon>Pseudomonadati</taxon>
        <taxon>Pseudomonadota</taxon>
        <taxon>Alphaproteobacteria</taxon>
        <taxon>Rhodobacterales</taxon>
        <taxon>Roseobacteraceae</taxon>
        <taxon>Thalassovita</taxon>
    </lineage>
</organism>
<dbReference type="OrthoDB" id="7874910at2"/>
<evidence type="ECO:0008006" key="4">
    <source>
        <dbReference type="Google" id="ProtNLM"/>
    </source>
</evidence>
<gene>
    <name evidence="2" type="ORF">TG4357_03554</name>
</gene>
<dbReference type="AlphaFoldDB" id="A0A0P1G517"/>